<evidence type="ECO:0000256" key="2">
    <source>
        <dbReference type="SAM" id="MobiDB-lite"/>
    </source>
</evidence>
<dbReference type="PROSITE" id="PS51257">
    <property type="entry name" value="PROKAR_LIPOPROTEIN"/>
    <property type="match status" value="1"/>
</dbReference>
<accession>A0A853C9C7</accession>
<dbReference type="AlphaFoldDB" id="A0A853C9C7"/>
<protein>
    <submittedName>
        <fullName evidence="5">Poly-gamma-glutamate synthesis protein (Capsule biosynthesis protein)</fullName>
    </submittedName>
</protein>
<feature type="chain" id="PRO_5032522943" evidence="3">
    <location>
        <begin position="21"/>
        <end position="387"/>
    </location>
</feature>
<sequence>MRSGWVVAVAFVAASLAACADDGAGPKGGTPTSTTAATSGATSASPSAPGSSSPSAGEPEPPPAVDLTIVGDLMLVRGVADGRRALAPMAGLLRSADLTVGNLEQTLSTDGEPTQGGDSFGGSPADLDLLRWAGFDAVSLANNHLGDYGERALLETVDLLSDGPVRAFGAGRTARAAARPLLLEARGTTFAFLGFNAIGETPMATATTPGALSVRMPPRTGPLQQADLDRVTAAVRRADRVADAVVVLPHWGTQYTHVPEPVQHRVARALVAAGADLVVGGHPHWVQGVEQISGVPVLHSLGNFVFDMDWEPQVMQGVMLETTWRGPELISLRLVPYAMDPATFAPRVVDGEVAADILRDVASTTSPSAGPLVRCLTSSPSRRVCTP</sequence>
<dbReference type="InterPro" id="IPR019079">
    <property type="entry name" value="Capsule_synth_CapA"/>
</dbReference>
<evidence type="ECO:0000313" key="6">
    <source>
        <dbReference type="Proteomes" id="UP000530424"/>
    </source>
</evidence>
<dbReference type="RefSeq" id="WP_179669337.1">
    <property type="nucleotide sequence ID" value="NZ_JACCFP010000001.1"/>
</dbReference>
<dbReference type="Proteomes" id="UP000530424">
    <property type="component" value="Unassembled WGS sequence"/>
</dbReference>
<proteinExistence type="inferred from homology"/>
<evidence type="ECO:0000259" key="4">
    <source>
        <dbReference type="SMART" id="SM00854"/>
    </source>
</evidence>
<dbReference type="InterPro" id="IPR029052">
    <property type="entry name" value="Metallo-depent_PP-like"/>
</dbReference>
<dbReference type="PANTHER" id="PTHR33393">
    <property type="entry name" value="POLYGLUTAMINE SYNTHESIS ACCESSORY PROTEIN RV0574C-RELATED"/>
    <property type="match status" value="1"/>
</dbReference>
<dbReference type="SUPFAM" id="SSF56300">
    <property type="entry name" value="Metallo-dependent phosphatases"/>
    <property type="match status" value="1"/>
</dbReference>
<name>A0A853C9C7_9ACTN</name>
<reference evidence="5 6" key="1">
    <citation type="submission" date="2020-07" db="EMBL/GenBank/DDBJ databases">
        <title>Sequencing the genomes of 1000 actinobacteria strains.</title>
        <authorList>
            <person name="Klenk H.-P."/>
        </authorList>
    </citation>
    <scope>NUCLEOTIDE SEQUENCE [LARGE SCALE GENOMIC DNA]</scope>
    <source>
        <strain evidence="5 6">DSM 103833</strain>
    </source>
</reference>
<organism evidence="5 6">
    <name type="scientific">Nocardioides thalensis</name>
    <dbReference type="NCBI Taxonomy" id="1914755"/>
    <lineage>
        <taxon>Bacteria</taxon>
        <taxon>Bacillati</taxon>
        <taxon>Actinomycetota</taxon>
        <taxon>Actinomycetes</taxon>
        <taxon>Propionibacteriales</taxon>
        <taxon>Nocardioidaceae</taxon>
        <taxon>Nocardioides</taxon>
    </lineage>
</organism>
<dbReference type="PANTHER" id="PTHR33393:SF13">
    <property type="entry name" value="PGA BIOSYNTHESIS PROTEIN CAPA"/>
    <property type="match status" value="1"/>
</dbReference>
<keyword evidence="6" id="KW-1185">Reference proteome</keyword>
<dbReference type="InterPro" id="IPR052169">
    <property type="entry name" value="CW_Biosynth-Accessory"/>
</dbReference>
<feature type="domain" description="Capsule synthesis protein CapA" evidence="4">
    <location>
        <begin position="66"/>
        <end position="308"/>
    </location>
</feature>
<feature type="region of interest" description="Disordered" evidence="2">
    <location>
        <begin position="21"/>
        <end position="64"/>
    </location>
</feature>
<dbReference type="SMART" id="SM00854">
    <property type="entry name" value="PGA_cap"/>
    <property type="match status" value="1"/>
</dbReference>
<comment type="similarity">
    <text evidence="1">Belongs to the CapA family.</text>
</comment>
<dbReference type="Pfam" id="PF09587">
    <property type="entry name" value="PGA_cap"/>
    <property type="match status" value="1"/>
</dbReference>
<feature type="compositionally biased region" description="Low complexity" evidence="2">
    <location>
        <begin position="29"/>
        <end position="58"/>
    </location>
</feature>
<dbReference type="EMBL" id="JACCFP010000001">
    <property type="protein sequence ID" value="NYJ03048.1"/>
    <property type="molecule type" value="Genomic_DNA"/>
</dbReference>
<comment type="caution">
    <text evidence="5">The sequence shown here is derived from an EMBL/GenBank/DDBJ whole genome shotgun (WGS) entry which is preliminary data.</text>
</comment>
<dbReference type="Gene3D" id="3.60.21.10">
    <property type="match status" value="1"/>
</dbReference>
<evidence type="ECO:0000256" key="3">
    <source>
        <dbReference type="SAM" id="SignalP"/>
    </source>
</evidence>
<evidence type="ECO:0000256" key="1">
    <source>
        <dbReference type="ARBA" id="ARBA00005662"/>
    </source>
</evidence>
<keyword evidence="3" id="KW-0732">Signal</keyword>
<feature type="signal peptide" evidence="3">
    <location>
        <begin position="1"/>
        <end position="20"/>
    </location>
</feature>
<evidence type="ECO:0000313" key="5">
    <source>
        <dbReference type="EMBL" id="NYJ03048.1"/>
    </source>
</evidence>
<gene>
    <name evidence="5" type="ORF">HNR19_003746</name>
</gene>
<dbReference type="CDD" id="cd07381">
    <property type="entry name" value="MPP_CapA"/>
    <property type="match status" value="1"/>
</dbReference>